<dbReference type="FunFam" id="3.30.200.20:FF:000171">
    <property type="entry name" value="Putative cyclin-dependent kinase-like 5"/>
    <property type="match status" value="1"/>
</dbReference>
<keyword evidence="10" id="KW-1185">Reference proteome</keyword>
<keyword evidence="3 6" id="KW-0547">Nucleotide-binding</keyword>
<evidence type="ECO:0000256" key="1">
    <source>
        <dbReference type="ARBA" id="ARBA00022527"/>
    </source>
</evidence>
<reference evidence="9" key="3">
    <citation type="submission" date="2023-05" db="EMBL/GenBank/DDBJ databases">
        <authorList>
            <person name="Smith C.H."/>
        </authorList>
    </citation>
    <scope>NUCLEOTIDE SEQUENCE</scope>
    <source>
        <strain evidence="9">CHS0354</strain>
        <tissue evidence="9">Mantle</tissue>
    </source>
</reference>
<dbReference type="Gene3D" id="1.10.510.10">
    <property type="entry name" value="Transferase(Phosphotransferase) domain 1"/>
    <property type="match status" value="1"/>
</dbReference>
<dbReference type="PROSITE" id="PS00108">
    <property type="entry name" value="PROTEIN_KINASE_ST"/>
    <property type="match status" value="1"/>
</dbReference>
<dbReference type="EMBL" id="JAEAOA010002175">
    <property type="protein sequence ID" value="KAK3577087.1"/>
    <property type="molecule type" value="Genomic_DNA"/>
</dbReference>
<feature type="binding site" evidence="6">
    <location>
        <position position="34"/>
    </location>
    <ligand>
        <name>ATP</name>
        <dbReference type="ChEBI" id="CHEBI:30616"/>
    </ligand>
</feature>
<feature type="compositionally biased region" description="Low complexity" evidence="7">
    <location>
        <begin position="409"/>
        <end position="420"/>
    </location>
</feature>
<dbReference type="PROSITE" id="PS50011">
    <property type="entry name" value="PROTEIN_KINASE_DOM"/>
    <property type="match status" value="1"/>
</dbReference>
<evidence type="ECO:0000259" key="8">
    <source>
        <dbReference type="PROSITE" id="PS50011"/>
    </source>
</evidence>
<evidence type="ECO:0000313" key="9">
    <source>
        <dbReference type="EMBL" id="KAK3577087.1"/>
    </source>
</evidence>
<evidence type="ECO:0000256" key="6">
    <source>
        <dbReference type="PROSITE-ProRule" id="PRU10141"/>
    </source>
</evidence>
<feature type="region of interest" description="Disordered" evidence="7">
    <location>
        <begin position="301"/>
        <end position="447"/>
    </location>
</feature>
<feature type="compositionally biased region" description="Basic residues" evidence="7">
    <location>
        <begin position="301"/>
        <end position="314"/>
    </location>
</feature>
<keyword evidence="4" id="KW-0418">Kinase</keyword>
<dbReference type="GO" id="GO:0005524">
    <property type="term" value="F:ATP binding"/>
    <property type="evidence" value="ECO:0007669"/>
    <property type="project" value="UniProtKB-UniRule"/>
</dbReference>
<dbReference type="Proteomes" id="UP001195483">
    <property type="component" value="Unassembled WGS sequence"/>
</dbReference>
<evidence type="ECO:0000256" key="5">
    <source>
        <dbReference type="ARBA" id="ARBA00022840"/>
    </source>
</evidence>
<dbReference type="Gene3D" id="3.30.200.20">
    <property type="entry name" value="Phosphorylase Kinase, domain 1"/>
    <property type="match status" value="1"/>
</dbReference>
<gene>
    <name evidence="9" type="ORF">CHS0354_037117</name>
</gene>
<dbReference type="InterPro" id="IPR011009">
    <property type="entry name" value="Kinase-like_dom_sf"/>
</dbReference>
<protein>
    <recommendedName>
        <fullName evidence="8">Protein kinase domain-containing protein</fullName>
    </recommendedName>
</protein>
<evidence type="ECO:0000313" key="10">
    <source>
        <dbReference type="Proteomes" id="UP001195483"/>
    </source>
</evidence>
<keyword evidence="1" id="KW-0723">Serine/threonine-protein kinase</keyword>
<reference evidence="9" key="2">
    <citation type="journal article" date="2021" name="Genome Biol. Evol.">
        <title>Developing a high-quality reference genome for a parasitic bivalve with doubly uniparental inheritance (Bivalvia: Unionida).</title>
        <authorList>
            <person name="Smith C.H."/>
        </authorList>
    </citation>
    <scope>NUCLEOTIDE SEQUENCE</scope>
    <source>
        <strain evidence="9">CHS0354</strain>
        <tissue evidence="9">Mantle</tissue>
    </source>
</reference>
<dbReference type="PROSITE" id="PS00107">
    <property type="entry name" value="PROTEIN_KINASE_ATP"/>
    <property type="match status" value="1"/>
</dbReference>
<dbReference type="FunFam" id="1.10.510.10:FF:000624">
    <property type="entry name" value="Mitogen-activated protein kinase"/>
    <property type="match status" value="1"/>
</dbReference>
<dbReference type="SMART" id="SM00220">
    <property type="entry name" value="S_TKc"/>
    <property type="match status" value="1"/>
</dbReference>
<feature type="compositionally biased region" description="Basic and acidic residues" evidence="7">
    <location>
        <begin position="354"/>
        <end position="366"/>
    </location>
</feature>
<dbReference type="InterPro" id="IPR050117">
    <property type="entry name" value="MAPK"/>
</dbReference>
<evidence type="ECO:0000256" key="4">
    <source>
        <dbReference type="ARBA" id="ARBA00022777"/>
    </source>
</evidence>
<proteinExistence type="predicted"/>
<dbReference type="InterPro" id="IPR017441">
    <property type="entry name" value="Protein_kinase_ATP_BS"/>
</dbReference>
<name>A0AAE0RP84_9BIVA</name>
<reference evidence="9" key="1">
    <citation type="journal article" date="2021" name="Genome Biol. Evol.">
        <title>A High-Quality Reference Genome for a Parasitic Bivalve with Doubly Uniparental Inheritance (Bivalvia: Unionida).</title>
        <authorList>
            <person name="Smith C.H."/>
        </authorList>
    </citation>
    <scope>NUCLEOTIDE SEQUENCE</scope>
    <source>
        <strain evidence="9">CHS0354</strain>
    </source>
</reference>
<accession>A0AAE0RP84</accession>
<dbReference type="PANTHER" id="PTHR24055">
    <property type="entry name" value="MITOGEN-ACTIVATED PROTEIN KINASE"/>
    <property type="match status" value="1"/>
</dbReference>
<dbReference type="CDD" id="cd07833">
    <property type="entry name" value="STKc_CDKL"/>
    <property type="match status" value="1"/>
</dbReference>
<keyword evidence="5 6" id="KW-0067">ATP-binding</keyword>
<feature type="region of interest" description="Disordered" evidence="7">
    <location>
        <begin position="905"/>
        <end position="955"/>
    </location>
</feature>
<feature type="compositionally biased region" description="Basic and acidic residues" evidence="7">
    <location>
        <begin position="814"/>
        <end position="825"/>
    </location>
</feature>
<keyword evidence="2" id="KW-0808">Transferase</keyword>
<dbReference type="InterPro" id="IPR008271">
    <property type="entry name" value="Ser/Thr_kinase_AS"/>
</dbReference>
<dbReference type="AlphaFoldDB" id="A0AAE0RP84"/>
<sequence length="955" mass="108573">MNKYEILGVVGEGAYGVVLKCKHKETGETVAVKKFKDSEENDDVRRTTLRELKMLRALKQENIVELREAFRRKGKLYLVFEYVERNMLELLEEMPNGVPLEKVRSYTYQLCKAIHWCHSNDIIHRDIKPENLLISNQGILKLCDFGFARSINGGMTGVYTDYVATRWYRSPELLLGAPYGKAVDVWSIGTILGELSDGQPLFPGESEIDQLYIIQKVLGPLPPDQMQLFYSNSRFSGLKFPSVTKPQTLEKRYQGVLTSILIDFMHKSLVLNPSERCTVEEALNHQAFQTERLLNRNHVPVKHINSHSSSKKRKNDYSDHVNSENLKNLNRPGTGIQIDVEITQEDQQSNFEMSEEKMDISEEEKYYIQPQAQSSKYMKQANNSSKSNDDKAKALNSVKANGHLESNVTTQGSSTARTTTPARNKSSKAGKRGSQKSASNINILDNKLNVEHNKPVSEVEPRQGRSFTDSRHYNSTFSDFRVAPLVNSHNDSQTEQMEMSSDEKHSSQMELEYETTVNESRFLKKKDNKDVIDSRNFKLPHAVNENSTDPHILTPRDNSLTKTSTYTVNLQAPVDGISQQDSYQDLNQKTNGSPSMERKKFLDKSVQQELQRIKSSTMMRQKKGPETRQVEGSFMKTITDRLSDAKLQNQDSSVATGSKYRDSTYTPGYGIKDRRKNQYYNDVGYHRDHGNISVGGPPVQSRSHTKYASVQQSYHNNSEAVQNMHHQRGGYGGQDSSWRNEGGNDWGNTGTMYHLAKKKKKKKLVQILMDRDNENLGRATPSRLLLNPSRASRMDYDSREDDIPDTQISAREPLQNRDPYHHKDTSIDNREKTTFAKQAMALRKMTHTPVDKTSRLQPITKPVGGGTRVAPSTFNYNPDPVWPIPSHAKQDHEPIAVGGNKMVSSLSGTDPRSGWMSRPQSVHGEEMDTFPPTPRDHADLKSHRNGKWYPYDVNR</sequence>
<comment type="caution">
    <text evidence="9">The sequence shown here is derived from an EMBL/GenBank/DDBJ whole genome shotgun (WGS) entry which is preliminary data.</text>
</comment>
<feature type="region of interest" description="Disordered" evidence="7">
    <location>
        <begin position="787"/>
        <end position="825"/>
    </location>
</feature>
<feature type="domain" description="Protein kinase" evidence="8">
    <location>
        <begin position="4"/>
        <end position="288"/>
    </location>
</feature>
<evidence type="ECO:0000256" key="7">
    <source>
        <dbReference type="SAM" id="MobiDB-lite"/>
    </source>
</evidence>
<evidence type="ECO:0000256" key="2">
    <source>
        <dbReference type="ARBA" id="ARBA00022679"/>
    </source>
</evidence>
<organism evidence="9 10">
    <name type="scientific">Potamilus streckersoni</name>
    <dbReference type="NCBI Taxonomy" id="2493646"/>
    <lineage>
        <taxon>Eukaryota</taxon>
        <taxon>Metazoa</taxon>
        <taxon>Spiralia</taxon>
        <taxon>Lophotrochozoa</taxon>
        <taxon>Mollusca</taxon>
        <taxon>Bivalvia</taxon>
        <taxon>Autobranchia</taxon>
        <taxon>Heteroconchia</taxon>
        <taxon>Palaeoheterodonta</taxon>
        <taxon>Unionida</taxon>
        <taxon>Unionoidea</taxon>
        <taxon>Unionidae</taxon>
        <taxon>Ambleminae</taxon>
        <taxon>Lampsilini</taxon>
        <taxon>Potamilus</taxon>
    </lineage>
</organism>
<feature type="region of interest" description="Disordered" evidence="7">
    <location>
        <begin position="846"/>
        <end position="871"/>
    </location>
</feature>
<dbReference type="Pfam" id="PF00069">
    <property type="entry name" value="Pkinase"/>
    <property type="match status" value="1"/>
</dbReference>
<feature type="compositionally biased region" description="Basic residues" evidence="7">
    <location>
        <begin position="425"/>
        <end position="434"/>
    </location>
</feature>
<feature type="compositionally biased region" description="Polar residues" evidence="7">
    <location>
        <begin position="370"/>
        <end position="386"/>
    </location>
</feature>
<dbReference type="SUPFAM" id="SSF56112">
    <property type="entry name" value="Protein kinase-like (PK-like)"/>
    <property type="match status" value="1"/>
</dbReference>
<evidence type="ECO:0000256" key="3">
    <source>
        <dbReference type="ARBA" id="ARBA00022741"/>
    </source>
</evidence>
<dbReference type="GO" id="GO:0004674">
    <property type="term" value="F:protein serine/threonine kinase activity"/>
    <property type="evidence" value="ECO:0007669"/>
    <property type="project" value="UniProtKB-KW"/>
</dbReference>
<dbReference type="InterPro" id="IPR000719">
    <property type="entry name" value="Prot_kinase_dom"/>
</dbReference>